<dbReference type="EMBL" id="JACAZI010000011">
    <property type="protein sequence ID" value="KAF7348854.1"/>
    <property type="molecule type" value="Genomic_DNA"/>
</dbReference>
<dbReference type="SMART" id="SM00320">
    <property type="entry name" value="WD40"/>
    <property type="match status" value="9"/>
</dbReference>
<feature type="repeat" description="WD" evidence="3">
    <location>
        <begin position="332"/>
        <end position="373"/>
    </location>
</feature>
<feature type="repeat" description="WD" evidence="3">
    <location>
        <begin position="426"/>
        <end position="467"/>
    </location>
</feature>
<comment type="caution">
    <text evidence="4">The sequence shown here is derived from an EMBL/GenBank/DDBJ whole genome shotgun (WGS) entry which is preliminary data.</text>
</comment>
<feature type="repeat" description="WD" evidence="3">
    <location>
        <begin position="469"/>
        <end position="503"/>
    </location>
</feature>
<dbReference type="PANTHER" id="PTHR44019">
    <property type="entry name" value="WD REPEAT-CONTAINING PROTEIN 55"/>
    <property type="match status" value="1"/>
</dbReference>
<name>A0A8H6XY21_9AGAR</name>
<dbReference type="CDD" id="cd00200">
    <property type="entry name" value="WD40"/>
    <property type="match status" value="1"/>
</dbReference>
<dbReference type="Gene3D" id="2.130.10.10">
    <property type="entry name" value="YVTN repeat-like/Quinoprotein amine dehydrogenase"/>
    <property type="match status" value="5"/>
</dbReference>
<accession>A0A8H6XY21</accession>
<dbReference type="PRINTS" id="PR00320">
    <property type="entry name" value="GPROTEINBRPT"/>
</dbReference>
<feature type="repeat" description="WD" evidence="3">
    <location>
        <begin position="161"/>
        <end position="194"/>
    </location>
</feature>
<dbReference type="InterPro" id="IPR020472">
    <property type="entry name" value="WD40_PAC1"/>
</dbReference>
<dbReference type="InterPro" id="IPR019775">
    <property type="entry name" value="WD40_repeat_CS"/>
</dbReference>
<keyword evidence="1 3" id="KW-0853">WD repeat</keyword>
<evidence type="ECO:0000256" key="1">
    <source>
        <dbReference type="ARBA" id="ARBA00022574"/>
    </source>
</evidence>
<evidence type="ECO:0000256" key="2">
    <source>
        <dbReference type="ARBA" id="ARBA00022737"/>
    </source>
</evidence>
<keyword evidence="5" id="KW-1185">Reference proteome</keyword>
<dbReference type="PROSITE" id="PS50082">
    <property type="entry name" value="WD_REPEATS_2"/>
    <property type="match status" value="8"/>
</dbReference>
<dbReference type="InterPro" id="IPR050505">
    <property type="entry name" value="WDR55/POC1"/>
</dbReference>
<dbReference type="InterPro" id="IPR001680">
    <property type="entry name" value="WD40_rpt"/>
</dbReference>
<sequence length="545" mass="58582">MYSPDGNSLVYTYWDDNRFRLWDLMTDTDVRVFEGHTGPVRSVVFSPDGSRIASGSADCTVRVWDLNGNLVAGPLEGHNDIIHCVSFAPDGKSIVSGSADGTLRVWDSATGAAVGRPFEGHQQNIYSIAFSPDGTRIVSGSHDYTVRVWDSTNGSVIAGPFEGHESPVTSVAFAPDGKRIVSAGSSDSTIRVWDAELKVANIEEFPGHADFVTSVSYSPDGQHIISGSSDGAVQVWNSETGLLVAGPLELHGWMASGSCIGEEELKIWNYKSGTMVTRLFEKKLGLASSDAVYGICCKLSPDGNHIALVLSNNDNIIRILDSNGDDVISPSFDGNTNGVACIAFSPDGGQIASQCTDGTIRIWDFKTGALLVGPLESAHSVEKCTTFDGRYLFFSPDGRYLASTDTPTRRVHLWDLASGAAAAEPFYEHAGYVTSLAFSPDSTRIVSGSAASTLRVRDTHTGATIAGPFKGHTSAVESVTFAPDGKRVASGSRDKSIRVWEIEPLDDWGEHPRFEDGWLMNSSSERILWVPPWLRDVNSSMALIG</sequence>
<dbReference type="InterPro" id="IPR015943">
    <property type="entry name" value="WD40/YVTN_repeat-like_dom_sf"/>
</dbReference>
<evidence type="ECO:0000313" key="4">
    <source>
        <dbReference type="EMBL" id="KAF7348854.1"/>
    </source>
</evidence>
<dbReference type="SUPFAM" id="SSF50978">
    <property type="entry name" value="WD40 repeat-like"/>
    <property type="match status" value="2"/>
</dbReference>
<feature type="repeat" description="WD" evidence="3">
    <location>
        <begin position="75"/>
        <end position="116"/>
    </location>
</feature>
<organism evidence="4 5">
    <name type="scientific">Mycena venus</name>
    <dbReference type="NCBI Taxonomy" id="2733690"/>
    <lineage>
        <taxon>Eukaryota</taxon>
        <taxon>Fungi</taxon>
        <taxon>Dikarya</taxon>
        <taxon>Basidiomycota</taxon>
        <taxon>Agaricomycotina</taxon>
        <taxon>Agaricomycetes</taxon>
        <taxon>Agaricomycetidae</taxon>
        <taxon>Agaricales</taxon>
        <taxon>Marasmiineae</taxon>
        <taxon>Mycenaceae</taxon>
        <taxon>Mycena</taxon>
    </lineage>
</organism>
<feature type="repeat" description="WD" evidence="3">
    <location>
        <begin position="118"/>
        <end position="159"/>
    </location>
</feature>
<dbReference type="PROSITE" id="PS50294">
    <property type="entry name" value="WD_REPEATS_REGION"/>
    <property type="match status" value="7"/>
</dbReference>
<feature type="repeat" description="WD" evidence="3">
    <location>
        <begin position="205"/>
        <end position="246"/>
    </location>
</feature>
<feature type="repeat" description="WD" evidence="3">
    <location>
        <begin position="33"/>
        <end position="67"/>
    </location>
</feature>
<evidence type="ECO:0000256" key="3">
    <source>
        <dbReference type="PROSITE-ProRule" id="PRU00221"/>
    </source>
</evidence>
<proteinExistence type="predicted"/>
<dbReference type="AlphaFoldDB" id="A0A8H6XY21"/>
<dbReference type="Proteomes" id="UP000620124">
    <property type="component" value="Unassembled WGS sequence"/>
</dbReference>
<protein>
    <submittedName>
        <fullName evidence="4">WD40-repeat protein (Notchless protein), related protein</fullName>
    </submittedName>
</protein>
<dbReference type="Pfam" id="PF00400">
    <property type="entry name" value="WD40"/>
    <property type="match status" value="8"/>
</dbReference>
<dbReference type="InterPro" id="IPR036322">
    <property type="entry name" value="WD40_repeat_dom_sf"/>
</dbReference>
<dbReference type="PROSITE" id="PS00678">
    <property type="entry name" value="WD_REPEATS_1"/>
    <property type="match status" value="3"/>
</dbReference>
<evidence type="ECO:0000313" key="5">
    <source>
        <dbReference type="Proteomes" id="UP000620124"/>
    </source>
</evidence>
<dbReference type="PANTHER" id="PTHR44019:SF8">
    <property type="entry name" value="POC1 CENTRIOLAR PROTEIN HOMOLOG"/>
    <property type="match status" value="1"/>
</dbReference>
<gene>
    <name evidence="4" type="ORF">MVEN_01405500</name>
</gene>
<keyword evidence="2" id="KW-0677">Repeat</keyword>
<reference evidence="4" key="1">
    <citation type="submission" date="2020-05" db="EMBL/GenBank/DDBJ databases">
        <title>Mycena genomes resolve the evolution of fungal bioluminescence.</title>
        <authorList>
            <person name="Tsai I.J."/>
        </authorList>
    </citation>
    <scope>NUCLEOTIDE SEQUENCE</scope>
    <source>
        <strain evidence="4">CCC161011</strain>
    </source>
</reference>
<dbReference type="OrthoDB" id="538223at2759"/>